<feature type="transmembrane region" description="Helical" evidence="1">
    <location>
        <begin position="198"/>
        <end position="215"/>
    </location>
</feature>
<evidence type="ECO:0000313" key="3">
    <source>
        <dbReference type="Proteomes" id="UP000008281"/>
    </source>
</evidence>
<dbReference type="FunCoup" id="E3N5F3">
    <property type="interactions" value="1"/>
</dbReference>
<sequence>MYLNTTNFLYDVEYLIKYPNLILSIFGVVTNIIHIYFLSQTFKKHPIFVCFMVIGIADFFQFFSIFVLETVVVINYIDNRNCIGYINLADLVFKLFTQFLYQCGTTTARWTIIFVAIIQGQDLKFHNFWTKNLAATVSKVTVIATTILKSFVLFSAVLIFCQLEYVVCSEKNLMQIYIETHLNWVTNIFGLTQFLENANMFFNGISTLISPFYLIKRGKKCVNEKKKRCSRLIIYLLFSFLISHFGSFLFERILVGRNWDELPTQ</sequence>
<feature type="transmembrane region" description="Helical" evidence="1">
    <location>
        <begin position="140"/>
        <end position="160"/>
    </location>
</feature>
<name>E3N5F3_CAERE</name>
<organism evidence="3">
    <name type="scientific">Caenorhabditis remanei</name>
    <name type="common">Caenorhabditis vulgaris</name>
    <dbReference type="NCBI Taxonomy" id="31234"/>
    <lineage>
        <taxon>Eukaryota</taxon>
        <taxon>Metazoa</taxon>
        <taxon>Ecdysozoa</taxon>
        <taxon>Nematoda</taxon>
        <taxon>Chromadorea</taxon>
        <taxon>Rhabditida</taxon>
        <taxon>Rhabditina</taxon>
        <taxon>Rhabditomorpha</taxon>
        <taxon>Rhabditoidea</taxon>
        <taxon>Rhabditidae</taxon>
        <taxon>Peloderinae</taxon>
        <taxon>Caenorhabditis</taxon>
    </lineage>
</organism>
<evidence type="ECO:0000313" key="2">
    <source>
        <dbReference type="EMBL" id="EFO87148.1"/>
    </source>
</evidence>
<feature type="transmembrane region" description="Helical" evidence="1">
    <location>
        <begin position="20"/>
        <end position="39"/>
    </location>
</feature>
<dbReference type="OrthoDB" id="5905694at2759"/>
<evidence type="ECO:0008006" key="4">
    <source>
        <dbReference type="Google" id="ProtNLM"/>
    </source>
</evidence>
<dbReference type="AlphaFoldDB" id="E3N5F3"/>
<feature type="transmembrane region" description="Helical" evidence="1">
    <location>
        <begin position="99"/>
        <end position="119"/>
    </location>
</feature>
<dbReference type="EMBL" id="DS268531">
    <property type="protein sequence ID" value="EFO87148.1"/>
    <property type="molecule type" value="Genomic_DNA"/>
</dbReference>
<dbReference type="PANTHER" id="PTHR22751">
    <property type="entry name" value="G-PROTEIN COUPLED RECEPTOR-RELATED"/>
    <property type="match status" value="1"/>
</dbReference>
<keyword evidence="3" id="KW-1185">Reference proteome</keyword>
<protein>
    <recommendedName>
        <fullName evidence="4">G-protein coupled receptors family 1 profile domain-containing protein</fullName>
    </recommendedName>
</protein>
<keyword evidence="1" id="KW-1133">Transmembrane helix</keyword>
<dbReference type="Pfam" id="PF10324">
    <property type="entry name" value="7TM_GPCR_Srw"/>
    <property type="match status" value="1"/>
</dbReference>
<feature type="transmembrane region" description="Helical" evidence="1">
    <location>
        <begin position="235"/>
        <end position="255"/>
    </location>
</feature>
<dbReference type="GO" id="GO:0008528">
    <property type="term" value="F:G protein-coupled peptide receptor activity"/>
    <property type="evidence" value="ECO:0007669"/>
    <property type="project" value="InterPro"/>
</dbReference>
<reference evidence="2" key="1">
    <citation type="submission" date="2007-07" db="EMBL/GenBank/DDBJ databases">
        <title>PCAP assembly of the Caenorhabditis remanei genome.</title>
        <authorList>
            <consortium name="The Caenorhabditis remanei Sequencing Consortium"/>
            <person name="Wilson R.K."/>
        </authorList>
    </citation>
    <scope>NUCLEOTIDE SEQUENCE [LARGE SCALE GENOMIC DNA]</scope>
    <source>
        <strain evidence="2">PB4641</strain>
    </source>
</reference>
<dbReference type="InParanoid" id="E3N5F3"/>
<feature type="transmembrane region" description="Helical" evidence="1">
    <location>
        <begin position="46"/>
        <end position="68"/>
    </location>
</feature>
<proteinExistence type="predicted"/>
<dbReference type="InterPro" id="IPR019427">
    <property type="entry name" value="7TM_GPCR_serpentine_rcpt_Srw"/>
</dbReference>
<dbReference type="OMA" id="LENANMF"/>
<dbReference type="PANTHER" id="PTHR22751:SF286">
    <property type="entry name" value="G_PROTEIN_RECEP_F1_2 DOMAIN-CONTAINING PROTEIN"/>
    <property type="match status" value="1"/>
</dbReference>
<evidence type="ECO:0000256" key="1">
    <source>
        <dbReference type="SAM" id="Phobius"/>
    </source>
</evidence>
<dbReference type="HOGENOM" id="CLU_074436_0_0_1"/>
<gene>
    <name evidence="2" type="ORF">CRE_29000</name>
</gene>
<keyword evidence="1" id="KW-0472">Membrane</keyword>
<dbReference type="eggNOG" id="ENOG502TIX9">
    <property type="taxonomic scope" value="Eukaryota"/>
</dbReference>
<keyword evidence="1" id="KW-0812">Transmembrane</keyword>
<accession>E3N5F3</accession>
<dbReference type="Proteomes" id="UP000008281">
    <property type="component" value="Unassembled WGS sequence"/>
</dbReference>